<accession>A0A7W8ZL10</accession>
<evidence type="ECO:0000259" key="2">
    <source>
        <dbReference type="Pfam" id="PF10099"/>
    </source>
</evidence>
<evidence type="ECO:0000313" key="3">
    <source>
        <dbReference type="EMBL" id="MBB5635951.1"/>
    </source>
</evidence>
<protein>
    <submittedName>
        <fullName evidence="3">Anti-sigma-K factor RskA</fullName>
    </submittedName>
</protein>
<keyword evidence="1" id="KW-0812">Transmembrane</keyword>
<feature type="domain" description="Anti-sigma K factor RskA C-terminal" evidence="2">
    <location>
        <begin position="155"/>
        <end position="303"/>
    </location>
</feature>
<dbReference type="GO" id="GO:0016989">
    <property type="term" value="F:sigma factor antagonist activity"/>
    <property type="evidence" value="ECO:0007669"/>
    <property type="project" value="TreeGrafter"/>
</dbReference>
<evidence type="ECO:0000256" key="1">
    <source>
        <dbReference type="SAM" id="Phobius"/>
    </source>
</evidence>
<proteinExistence type="predicted"/>
<dbReference type="GO" id="GO:0005886">
    <property type="term" value="C:plasma membrane"/>
    <property type="evidence" value="ECO:0007669"/>
    <property type="project" value="InterPro"/>
</dbReference>
<dbReference type="GO" id="GO:0006417">
    <property type="term" value="P:regulation of translation"/>
    <property type="evidence" value="ECO:0007669"/>
    <property type="project" value="TreeGrafter"/>
</dbReference>
<dbReference type="PANTHER" id="PTHR37461">
    <property type="entry name" value="ANTI-SIGMA-K FACTOR RSKA"/>
    <property type="match status" value="1"/>
</dbReference>
<evidence type="ECO:0000313" key="4">
    <source>
        <dbReference type="Proteomes" id="UP000537204"/>
    </source>
</evidence>
<dbReference type="Pfam" id="PF10099">
    <property type="entry name" value="RskA_C"/>
    <property type="match status" value="1"/>
</dbReference>
<dbReference type="InterPro" id="IPR018764">
    <property type="entry name" value="RskA_C"/>
</dbReference>
<gene>
    <name evidence="3" type="ORF">HDE68_001839</name>
</gene>
<dbReference type="AlphaFoldDB" id="A0A7W8ZL10"/>
<name>A0A7W8ZL10_9SPHI</name>
<dbReference type="RefSeq" id="WP_183881101.1">
    <property type="nucleotide sequence ID" value="NZ_JACHCE010000002.1"/>
</dbReference>
<keyword evidence="1" id="KW-0472">Membrane</keyword>
<dbReference type="InterPro" id="IPR051474">
    <property type="entry name" value="Anti-sigma-K/W_factor"/>
</dbReference>
<dbReference type="EMBL" id="JACHCE010000002">
    <property type="protein sequence ID" value="MBB5635951.1"/>
    <property type="molecule type" value="Genomic_DNA"/>
</dbReference>
<keyword evidence="1" id="KW-1133">Transmembrane helix</keyword>
<sequence length="315" mass="34045">MEEAKAYIETGILELYVLGQLDAREQQEVEEMATKYAAVKAEISAIEVAMEQYAIKHAIEPTSGLDKQIFEKISISANEVNTDKGSAPVNHSSINHHSLNHSSSINNHAAINSGSAINHGAKIVPLNADHAASTIKTLRYALVACVGLLVVSVVALYSTHDKLTTANQQILALNVDKEKFASTVSFMKDENKDLQEIATIAADPTWKAVKLAGTKISPQANMMVYWHKQGQHVMVDNTKMALPQNDAAHQYQLWAIVDGKPVDLGVFDATAEPKKLLVAMKEVGNAQAFAVTLEKRGGSISPTMEKMVAMGGVSI</sequence>
<organism evidence="3 4">
    <name type="scientific">Pedobacter cryoconitis</name>
    <dbReference type="NCBI Taxonomy" id="188932"/>
    <lineage>
        <taxon>Bacteria</taxon>
        <taxon>Pseudomonadati</taxon>
        <taxon>Bacteroidota</taxon>
        <taxon>Sphingobacteriia</taxon>
        <taxon>Sphingobacteriales</taxon>
        <taxon>Sphingobacteriaceae</taxon>
        <taxon>Pedobacter</taxon>
    </lineage>
</organism>
<dbReference type="Proteomes" id="UP000537204">
    <property type="component" value="Unassembled WGS sequence"/>
</dbReference>
<dbReference type="PANTHER" id="PTHR37461:SF1">
    <property type="entry name" value="ANTI-SIGMA-K FACTOR RSKA"/>
    <property type="match status" value="1"/>
</dbReference>
<comment type="caution">
    <text evidence="3">The sequence shown here is derived from an EMBL/GenBank/DDBJ whole genome shotgun (WGS) entry which is preliminary data.</text>
</comment>
<reference evidence="3 4" key="1">
    <citation type="submission" date="2020-08" db="EMBL/GenBank/DDBJ databases">
        <title>Genomic Encyclopedia of Type Strains, Phase IV (KMG-V): Genome sequencing to study the core and pangenomes of soil and plant-associated prokaryotes.</title>
        <authorList>
            <person name="Whitman W."/>
        </authorList>
    </citation>
    <scope>NUCLEOTIDE SEQUENCE [LARGE SCALE GENOMIC DNA]</scope>
    <source>
        <strain evidence="3 4">S3M1</strain>
    </source>
</reference>
<feature type="transmembrane region" description="Helical" evidence="1">
    <location>
        <begin position="140"/>
        <end position="158"/>
    </location>
</feature>